<protein>
    <submittedName>
        <fullName evidence="9">MLO-like protein 4</fullName>
    </submittedName>
</protein>
<comment type="similarity">
    <text evidence="2">Belongs to the MLO family.</text>
</comment>
<evidence type="ECO:0000256" key="4">
    <source>
        <dbReference type="ARBA" id="ARBA00022821"/>
    </source>
</evidence>
<keyword evidence="7" id="KW-0568">Pathogenesis-related protein</keyword>
<accession>A0A438EUW6</accession>
<evidence type="ECO:0000313" key="9">
    <source>
        <dbReference type="EMBL" id="RVW51494.1"/>
    </source>
</evidence>
<dbReference type="InterPro" id="IPR004326">
    <property type="entry name" value="Mlo"/>
</dbReference>
<keyword evidence="3 8" id="KW-0812">Transmembrane</keyword>
<sequence>MEGTEGREDRSLAETPTWAFATVVAVMVAFGFFFHFSLKHFKKWLEKTKRKSLLAALEKMKDG</sequence>
<keyword evidence="6 8" id="KW-0472">Membrane</keyword>
<evidence type="ECO:0000256" key="3">
    <source>
        <dbReference type="ARBA" id="ARBA00022692"/>
    </source>
</evidence>
<feature type="transmembrane region" description="Helical" evidence="8">
    <location>
        <begin position="18"/>
        <end position="38"/>
    </location>
</feature>
<dbReference type="Proteomes" id="UP000288805">
    <property type="component" value="Unassembled WGS sequence"/>
</dbReference>
<organism evidence="9 10">
    <name type="scientific">Vitis vinifera</name>
    <name type="common">Grape</name>
    <dbReference type="NCBI Taxonomy" id="29760"/>
    <lineage>
        <taxon>Eukaryota</taxon>
        <taxon>Viridiplantae</taxon>
        <taxon>Streptophyta</taxon>
        <taxon>Embryophyta</taxon>
        <taxon>Tracheophyta</taxon>
        <taxon>Spermatophyta</taxon>
        <taxon>Magnoliopsida</taxon>
        <taxon>eudicotyledons</taxon>
        <taxon>Gunneridae</taxon>
        <taxon>Pentapetalae</taxon>
        <taxon>rosids</taxon>
        <taxon>Vitales</taxon>
        <taxon>Vitaceae</taxon>
        <taxon>Viteae</taxon>
        <taxon>Vitis</taxon>
    </lineage>
</organism>
<comment type="caution">
    <text evidence="9">The sequence shown here is derived from an EMBL/GenBank/DDBJ whole genome shotgun (WGS) entry which is preliminary data.</text>
</comment>
<gene>
    <name evidence="9" type="primary">MLO4_4</name>
    <name evidence="9" type="ORF">CK203_066672</name>
</gene>
<dbReference type="AlphaFoldDB" id="A0A438EUW6"/>
<evidence type="ECO:0000313" key="10">
    <source>
        <dbReference type="Proteomes" id="UP000288805"/>
    </source>
</evidence>
<evidence type="ECO:0000256" key="1">
    <source>
        <dbReference type="ARBA" id="ARBA00004141"/>
    </source>
</evidence>
<proteinExistence type="inferred from homology"/>
<evidence type="ECO:0000256" key="6">
    <source>
        <dbReference type="ARBA" id="ARBA00023136"/>
    </source>
</evidence>
<reference evidence="9 10" key="1">
    <citation type="journal article" date="2018" name="PLoS Genet.">
        <title>Population sequencing reveals clonal diversity and ancestral inbreeding in the grapevine cultivar Chardonnay.</title>
        <authorList>
            <person name="Roach M.J."/>
            <person name="Johnson D.L."/>
            <person name="Bohlmann J."/>
            <person name="van Vuuren H.J."/>
            <person name="Jones S.J."/>
            <person name="Pretorius I.S."/>
            <person name="Schmidt S.A."/>
            <person name="Borneman A.R."/>
        </authorList>
    </citation>
    <scope>NUCLEOTIDE SEQUENCE [LARGE SCALE GENOMIC DNA]</scope>
    <source>
        <strain evidence="10">cv. Chardonnay</strain>
        <tissue evidence="9">Leaf</tissue>
    </source>
</reference>
<keyword evidence="4" id="KW-0611">Plant defense</keyword>
<comment type="subcellular location">
    <subcellularLocation>
        <location evidence="1">Membrane</location>
        <topology evidence="1">Multi-pass membrane protein</topology>
    </subcellularLocation>
</comment>
<dbReference type="PANTHER" id="PTHR31942">
    <property type="entry name" value="MLO-LIKE PROTEIN 1"/>
    <property type="match status" value="1"/>
</dbReference>
<name>A0A438EUW6_VITVI</name>
<dbReference type="EMBL" id="QGNW01001179">
    <property type="protein sequence ID" value="RVW51494.1"/>
    <property type="molecule type" value="Genomic_DNA"/>
</dbReference>
<evidence type="ECO:0000256" key="7">
    <source>
        <dbReference type="ARBA" id="ARBA00023265"/>
    </source>
</evidence>
<evidence type="ECO:0000256" key="8">
    <source>
        <dbReference type="SAM" id="Phobius"/>
    </source>
</evidence>
<dbReference type="GO" id="GO:0006952">
    <property type="term" value="P:defense response"/>
    <property type="evidence" value="ECO:0007669"/>
    <property type="project" value="UniProtKB-KW"/>
</dbReference>
<evidence type="ECO:0000256" key="5">
    <source>
        <dbReference type="ARBA" id="ARBA00022989"/>
    </source>
</evidence>
<evidence type="ECO:0000256" key="2">
    <source>
        <dbReference type="ARBA" id="ARBA00006574"/>
    </source>
</evidence>
<dbReference type="Pfam" id="PF03094">
    <property type="entry name" value="Mlo"/>
    <property type="match status" value="1"/>
</dbReference>
<dbReference type="PANTHER" id="PTHR31942:SF62">
    <property type="entry name" value="MLO-LIKE PROTEIN"/>
    <property type="match status" value="1"/>
</dbReference>
<keyword evidence="5 8" id="KW-1133">Transmembrane helix</keyword>
<dbReference type="GO" id="GO:0016020">
    <property type="term" value="C:membrane"/>
    <property type="evidence" value="ECO:0007669"/>
    <property type="project" value="UniProtKB-SubCell"/>
</dbReference>